<evidence type="ECO:0000313" key="2">
    <source>
        <dbReference type="Proteomes" id="UP000431401"/>
    </source>
</evidence>
<proteinExistence type="predicted"/>
<evidence type="ECO:0000313" key="1">
    <source>
        <dbReference type="EMBL" id="MQY24581.1"/>
    </source>
</evidence>
<sequence>MNDVDRTYLVVVTREGKNWLADVPELSGAHTFSRSLSGLEQSVREVIVLAEDLPDENLAELQLDWSFDTGDRLIDATALTVRKLRARADTLAAEAAQRTADAVRLLTEHGMGVRDTAMILGISPQRVSQITGRAG</sequence>
<protein>
    <recommendedName>
        <fullName evidence="3">Antitoxin HicB</fullName>
    </recommendedName>
</protein>
<dbReference type="SUPFAM" id="SSF143100">
    <property type="entry name" value="TTHA1013/TTHA0281-like"/>
    <property type="match status" value="1"/>
</dbReference>
<keyword evidence="2" id="KW-1185">Reference proteome</keyword>
<accession>A0A7K0DGD7</accession>
<organism evidence="1 2">
    <name type="scientific">Nocardia aurantia</name>
    <dbReference type="NCBI Taxonomy" id="2585199"/>
    <lineage>
        <taxon>Bacteria</taxon>
        <taxon>Bacillati</taxon>
        <taxon>Actinomycetota</taxon>
        <taxon>Actinomycetes</taxon>
        <taxon>Mycobacteriales</taxon>
        <taxon>Nocardiaceae</taxon>
        <taxon>Nocardia</taxon>
    </lineage>
</organism>
<dbReference type="AlphaFoldDB" id="A0A7K0DGD7"/>
<dbReference type="Proteomes" id="UP000431401">
    <property type="component" value="Unassembled WGS sequence"/>
</dbReference>
<dbReference type="RefSeq" id="WP_319942373.1">
    <property type="nucleotide sequence ID" value="NZ_WEGI01000001.1"/>
</dbReference>
<reference evidence="1 2" key="1">
    <citation type="submission" date="2019-10" db="EMBL/GenBank/DDBJ databases">
        <title>Nocardia macrotermitis sp. nov. and Nocardia aurantia sp. nov., isolated from the gut of fungus growing-termite Macrotermes natalensis.</title>
        <authorList>
            <person name="Benndorf R."/>
            <person name="Schwitalla J."/>
            <person name="Martin K."/>
            <person name="De Beer W."/>
            <person name="Kaster A.-K."/>
            <person name="Vollmers J."/>
            <person name="Poulsen M."/>
            <person name="Beemelmanns C."/>
        </authorList>
    </citation>
    <scope>NUCLEOTIDE SEQUENCE [LARGE SCALE GENOMIC DNA]</scope>
    <source>
        <strain evidence="1 2">RB56</strain>
    </source>
</reference>
<dbReference type="InterPro" id="IPR035069">
    <property type="entry name" value="TTHA1013/TTHA0281-like"/>
</dbReference>
<gene>
    <name evidence="1" type="ORF">NRB56_01290</name>
</gene>
<comment type="caution">
    <text evidence="1">The sequence shown here is derived from an EMBL/GenBank/DDBJ whole genome shotgun (WGS) entry which is preliminary data.</text>
</comment>
<name>A0A7K0DGD7_9NOCA</name>
<evidence type="ECO:0008006" key="3">
    <source>
        <dbReference type="Google" id="ProtNLM"/>
    </source>
</evidence>
<dbReference type="EMBL" id="WEGI01000001">
    <property type="protein sequence ID" value="MQY24581.1"/>
    <property type="molecule type" value="Genomic_DNA"/>
</dbReference>